<sequence length="216" mass="23589">MSNGEGDTRRPRTADPTYPGSVSHRALHRALTASDTLRPLPREVEEFLTDLASPPRLGAHLRAVHDVAAQLVDWVARHHPTIEFDREAVLFGAATHDIGKTLHPEELSGPGSAHEQAGYDLLRARGVDERLARFARDHASWAGPGIGFEDLLVSLADKVWKAKRVPDLEQRVVEHLAAAAGQEPWEAFMALDDFLDALAADADSRLAFQASHPVAV</sequence>
<dbReference type="NCBIfam" id="TIGR00277">
    <property type="entry name" value="HDIG"/>
    <property type="match status" value="1"/>
</dbReference>
<accession>A0ABR7LAW0</accession>
<keyword evidence="4" id="KW-1185">Reference proteome</keyword>
<dbReference type="CDD" id="cd00077">
    <property type="entry name" value="HDc"/>
    <property type="match status" value="1"/>
</dbReference>
<comment type="caution">
    <text evidence="3">The sequence shown here is derived from an EMBL/GenBank/DDBJ whole genome shotgun (WGS) entry which is preliminary data.</text>
</comment>
<feature type="region of interest" description="Disordered" evidence="1">
    <location>
        <begin position="1"/>
        <end position="25"/>
    </location>
</feature>
<organism evidence="3 4">
    <name type="scientific">Actinokineospora xionganensis</name>
    <dbReference type="NCBI Taxonomy" id="2684470"/>
    <lineage>
        <taxon>Bacteria</taxon>
        <taxon>Bacillati</taxon>
        <taxon>Actinomycetota</taxon>
        <taxon>Actinomycetes</taxon>
        <taxon>Pseudonocardiales</taxon>
        <taxon>Pseudonocardiaceae</taxon>
        <taxon>Actinokineospora</taxon>
    </lineage>
</organism>
<dbReference type="EMBL" id="JABVED010000012">
    <property type="protein sequence ID" value="MBC6449703.1"/>
    <property type="molecule type" value="Genomic_DNA"/>
</dbReference>
<name>A0ABR7LAW0_9PSEU</name>
<protein>
    <submittedName>
        <fullName evidence="3">HD domain-containing protein</fullName>
    </submittedName>
</protein>
<dbReference type="SUPFAM" id="SSF109604">
    <property type="entry name" value="HD-domain/PDEase-like"/>
    <property type="match status" value="1"/>
</dbReference>
<evidence type="ECO:0000313" key="4">
    <source>
        <dbReference type="Proteomes" id="UP000734823"/>
    </source>
</evidence>
<evidence type="ECO:0000259" key="2">
    <source>
        <dbReference type="Pfam" id="PF01966"/>
    </source>
</evidence>
<evidence type="ECO:0000256" key="1">
    <source>
        <dbReference type="SAM" id="MobiDB-lite"/>
    </source>
</evidence>
<reference evidence="3 4" key="1">
    <citation type="submission" date="2020-06" db="EMBL/GenBank/DDBJ databases">
        <title>Actinokineospora xiongansis sp. nov., isolated from soil of Baiyangdian.</title>
        <authorList>
            <person name="Zhang X."/>
        </authorList>
    </citation>
    <scope>NUCLEOTIDE SEQUENCE [LARGE SCALE GENOMIC DNA]</scope>
    <source>
        <strain evidence="3 4">HBU206404</strain>
    </source>
</reference>
<dbReference type="InterPro" id="IPR006675">
    <property type="entry name" value="HDIG_dom"/>
</dbReference>
<evidence type="ECO:0000313" key="3">
    <source>
        <dbReference type="EMBL" id="MBC6449703.1"/>
    </source>
</evidence>
<dbReference type="InterPro" id="IPR006674">
    <property type="entry name" value="HD_domain"/>
</dbReference>
<feature type="compositionally biased region" description="Basic and acidic residues" evidence="1">
    <location>
        <begin position="1"/>
        <end position="13"/>
    </location>
</feature>
<proteinExistence type="predicted"/>
<feature type="domain" description="HD" evidence="2">
    <location>
        <begin position="60"/>
        <end position="159"/>
    </location>
</feature>
<dbReference type="Pfam" id="PF01966">
    <property type="entry name" value="HD"/>
    <property type="match status" value="1"/>
</dbReference>
<dbReference type="InterPro" id="IPR003607">
    <property type="entry name" value="HD/PDEase_dom"/>
</dbReference>
<dbReference type="Gene3D" id="1.10.3210.10">
    <property type="entry name" value="Hypothetical protein af1432"/>
    <property type="match status" value="1"/>
</dbReference>
<gene>
    <name evidence="3" type="ORF">GPZ80_21295</name>
</gene>
<dbReference type="Proteomes" id="UP000734823">
    <property type="component" value="Unassembled WGS sequence"/>
</dbReference>